<dbReference type="Pfam" id="PF13479">
    <property type="entry name" value="AAA_24"/>
    <property type="match status" value="1"/>
</dbReference>
<name>A0A0F9QD32_9ZZZZ</name>
<comment type="caution">
    <text evidence="1">The sequence shown here is derived from an EMBL/GenBank/DDBJ whole genome shotgun (WGS) entry which is preliminary data.</text>
</comment>
<protein>
    <recommendedName>
        <fullName evidence="2">AAA domain-containing protein</fullName>
    </recommendedName>
</protein>
<evidence type="ECO:0000313" key="1">
    <source>
        <dbReference type="EMBL" id="KKN34937.1"/>
    </source>
</evidence>
<gene>
    <name evidence="1" type="ORF">LCGC14_0788780</name>
</gene>
<dbReference type="EMBL" id="LAZR01002075">
    <property type="protein sequence ID" value="KKN34937.1"/>
    <property type="molecule type" value="Genomic_DNA"/>
</dbReference>
<dbReference type="AlphaFoldDB" id="A0A0F9QD32"/>
<proteinExistence type="predicted"/>
<reference evidence="1" key="1">
    <citation type="journal article" date="2015" name="Nature">
        <title>Complex archaea that bridge the gap between prokaryotes and eukaryotes.</title>
        <authorList>
            <person name="Spang A."/>
            <person name="Saw J.H."/>
            <person name="Jorgensen S.L."/>
            <person name="Zaremba-Niedzwiedzka K."/>
            <person name="Martijn J."/>
            <person name="Lind A.E."/>
            <person name="van Eijk R."/>
            <person name="Schleper C."/>
            <person name="Guy L."/>
            <person name="Ettema T.J."/>
        </authorList>
    </citation>
    <scope>NUCLEOTIDE SEQUENCE</scope>
</reference>
<dbReference type="SUPFAM" id="SSF52540">
    <property type="entry name" value="P-loop containing nucleoside triphosphate hydrolases"/>
    <property type="match status" value="1"/>
</dbReference>
<sequence>MPNAKDLKIDNLKLKVLPYGKSGTGKTTFACSFPKPYVFDFDNGILSQRGMDVDYDVYSGVAAYQKFEEKLRTLESECPYETIVLDSITTMQEYKMNSILQVTRKKIPTQYEWMVLITDMKDLFTRITSMDKHVVVIAHEMMVQDDMTGEIMFMPVVYGKKLPAQLPLWFDEVYRMFGGRTKEGKPEYTFSTVSDTRYVAKSRLECLEPLMTWSKEGKKMSGFEVIMEKVRGGEKK</sequence>
<accession>A0A0F9QD32</accession>
<evidence type="ECO:0008006" key="2">
    <source>
        <dbReference type="Google" id="ProtNLM"/>
    </source>
</evidence>
<organism evidence="1">
    <name type="scientific">marine sediment metagenome</name>
    <dbReference type="NCBI Taxonomy" id="412755"/>
    <lineage>
        <taxon>unclassified sequences</taxon>
        <taxon>metagenomes</taxon>
        <taxon>ecological metagenomes</taxon>
    </lineage>
</organism>
<dbReference type="InterPro" id="IPR027417">
    <property type="entry name" value="P-loop_NTPase"/>
</dbReference>